<dbReference type="InterPro" id="IPR032821">
    <property type="entry name" value="PKS_assoc"/>
</dbReference>
<keyword evidence="1" id="KW-0596">Phosphopantetheine</keyword>
<keyword evidence="4" id="KW-0489">Methyltransferase</keyword>
<dbReference type="GeneID" id="87816176"/>
<keyword evidence="3" id="KW-0436">Ligase</keyword>
<keyword evidence="7" id="KW-0560">Oxidoreductase</keyword>
<dbReference type="GO" id="GO:0009403">
    <property type="term" value="P:toxin biosynthetic process"/>
    <property type="evidence" value="ECO:0007669"/>
    <property type="project" value="UniProtKB-ARBA"/>
</dbReference>
<dbReference type="PROSITE" id="PS50075">
    <property type="entry name" value="CARRIER"/>
    <property type="match status" value="2"/>
</dbReference>
<dbReference type="Pfam" id="PF00698">
    <property type="entry name" value="Acyl_transf_1"/>
    <property type="match status" value="1"/>
</dbReference>
<dbReference type="CDD" id="cd19532">
    <property type="entry name" value="C_PKS-NRPS"/>
    <property type="match status" value="1"/>
</dbReference>
<dbReference type="CDD" id="cd02440">
    <property type="entry name" value="AdoMet_MTases"/>
    <property type="match status" value="1"/>
</dbReference>
<dbReference type="SUPFAM" id="SSF53901">
    <property type="entry name" value="Thiolase-like"/>
    <property type="match status" value="1"/>
</dbReference>
<protein>
    <submittedName>
        <fullName evidence="14">Uncharacterized protein</fullName>
    </submittedName>
</protein>
<evidence type="ECO:0000256" key="10">
    <source>
        <dbReference type="SAM" id="MobiDB-lite"/>
    </source>
</evidence>
<feature type="domain" description="Ketosynthase family 3 (KS3)" evidence="12">
    <location>
        <begin position="6"/>
        <end position="448"/>
    </location>
</feature>
<dbReference type="InterPro" id="IPR045851">
    <property type="entry name" value="AMP-bd_C_sf"/>
</dbReference>
<feature type="compositionally biased region" description="Polar residues" evidence="10">
    <location>
        <begin position="2565"/>
        <end position="2574"/>
    </location>
</feature>
<dbReference type="Gene3D" id="3.30.559.30">
    <property type="entry name" value="Nonribosomal peptide synthetase, condensation domain"/>
    <property type="match status" value="1"/>
</dbReference>
<keyword evidence="6" id="KW-0677">Repeat</keyword>
<evidence type="ECO:0000259" key="11">
    <source>
        <dbReference type="PROSITE" id="PS50075"/>
    </source>
</evidence>
<reference evidence="14" key="1">
    <citation type="journal article" date="2023" name="Mol. Phylogenet. Evol.">
        <title>Genome-scale phylogeny and comparative genomics of the fungal order Sordariales.</title>
        <authorList>
            <person name="Hensen N."/>
            <person name="Bonometti L."/>
            <person name="Westerberg I."/>
            <person name="Brannstrom I.O."/>
            <person name="Guillou S."/>
            <person name="Cros-Aarteil S."/>
            <person name="Calhoun S."/>
            <person name="Haridas S."/>
            <person name="Kuo A."/>
            <person name="Mondo S."/>
            <person name="Pangilinan J."/>
            <person name="Riley R."/>
            <person name="LaButti K."/>
            <person name="Andreopoulos B."/>
            <person name="Lipzen A."/>
            <person name="Chen C."/>
            <person name="Yan M."/>
            <person name="Daum C."/>
            <person name="Ng V."/>
            <person name="Clum A."/>
            <person name="Steindorff A."/>
            <person name="Ohm R.A."/>
            <person name="Martin F."/>
            <person name="Silar P."/>
            <person name="Natvig D.O."/>
            <person name="Lalanne C."/>
            <person name="Gautier V."/>
            <person name="Ament-Velasquez S.L."/>
            <person name="Kruys A."/>
            <person name="Hutchinson M.I."/>
            <person name="Powell A.J."/>
            <person name="Barry K."/>
            <person name="Miller A.N."/>
            <person name="Grigoriev I.V."/>
            <person name="Debuchy R."/>
            <person name="Gladieux P."/>
            <person name="Hiltunen Thoren M."/>
            <person name="Johannesson H."/>
        </authorList>
    </citation>
    <scope>NUCLEOTIDE SEQUENCE</scope>
    <source>
        <strain evidence="14">CBS 141.50</strain>
    </source>
</reference>
<dbReference type="InterPro" id="IPR042104">
    <property type="entry name" value="PKS_dehydratase_sf"/>
</dbReference>
<dbReference type="Gene3D" id="3.30.559.10">
    <property type="entry name" value="Chloramphenicol acetyltransferase-like domain"/>
    <property type="match status" value="1"/>
</dbReference>
<feature type="compositionally biased region" description="Basic and acidic residues" evidence="10">
    <location>
        <begin position="2611"/>
        <end position="2623"/>
    </location>
</feature>
<dbReference type="FunFam" id="3.40.47.10:FF:000019">
    <property type="entry name" value="Polyketide synthase type I"/>
    <property type="match status" value="1"/>
</dbReference>
<feature type="active site" description="Proton acceptor; for dehydratase activity" evidence="9">
    <location>
        <position position="988"/>
    </location>
</feature>
<keyword evidence="15" id="KW-1185">Reference proteome</keyword>
<dbReference type="InterPro" id="IPR020841">
    <property type="entry name" value="PKS_Beta-ketoAc_synthase_dom"/>
</dbReference>
<evidence type="ECO:0000256" key="6">
    <source>
        <dbReference type="ARBA" id="ARBA00022737"/>
    </source>
</evidence>
<dbReference type="Pfam" id="PF16197">
    <property type="entry name" value="KAsynt_C_assoc"/>
    <property type="match status" value="1"/>
</dbReference>
<dbReference type="InterPro" id="IPR014043">
    <property type="entry name" value="Acyl_transferase_dom"/>
</dbReference>
<dbReference type="GO" id="GO:0031177">
    <property type="term" value="F:phosphopantetheine binding"/>
    <property type="evidence" value="ECO:0007669"/>
    <property type="project" value="InterPro"/>
</dbReference>
<dbReference type="SUPFAM" id="SSF53335">
    <property type="entry name" value="S-adenosyl-L-methionine-dependent methyltransferases"/>
    <property type="match status" value="1"/>
</dbReference>
<dbReference type="Pfam" id="PF02801">
    <property type="entry name" value="Ketoacyl-synt_C"/>
    <property type="match status" value="1"/>
</dbReference>
<dbReference type="PROSITE" id="PS00455">
    <property type="entry name" value="AMP_BINDING"/>
    <property type="match status" value="1"/>
</dbReference>
<dbReference type="SUPFAM" id="SSF55048">
    <property type="entry name" value="Probable ACP-binding domain of malonyl-CoA ACP transacylase"/>
    <property type="match status" value="1"/>
</dbReference>
<accession>A0AAN6V9D0</accession>
<dbReference type="InterPro" id="IPR014030">
    <property type="entry name" value="Ketoacyl_synth_N"/>
</dbReference>
<proteinExistence type="predicted"/>
<feature type="active site" description="Proton donor; for dehydratase activity" evidence="9">
    <location>
        <position position="1186"/>
    </location>
</feature>
<evidence type="ECO:0000259" key="13">
    <source>
        <dbReference type="PROSITE" id="PS52019"/>
    </source>
</evidence>
<keyword evidence="5" id="KW-0808">Transferase</keyword>
<dbReference type="InterPro" id="IPR013217">
    <property type="entry name" value="Methyltransf_12"/>
</dbReference>
<dbReference type="InterPro" id="IPR049551">
    <property type="entry name" value="PKS_DH_C"/>
</dbReference>
<dbReference type="InterPro" id="IPR009081">
    <property type="entry name" value="PP-bd_ACP"/>
</dbReference>
<dbReference type="SMART" id="SM00822">
    <property type="entry name" value="PKS_KR"/>
    <property type="match status" value="1"/>
</dbReference>
<evidence type="ECO:0000256" key="3">
    <source>
        <dbReference type="ARBA" id="ARBA00022598"/>
    </source>
</evidence>
<dbReference type="GO" id="GO:0008168">
    <property type="term" value="F:methyltransferase activity"/>
    <property type="evidence" value="ECO:0007669"/>
    <property type="project" value="UniProtKB-KW"/>
</dbReference>
<dbReference type="SMART" id="SM00827">
    <property type="entry name" value="PKS_AT"/>
    <property type="match status" value="1"/>
</dbReference>
<dbReference type="GO" id="GO:0004315">
    <property type="term" value="F:3-oxoacyl-[acyl-carrier-protein] synthase activity"/>
    <property type="evidence" value="ECO:0007669"/>
    <property type="project" value="InterPro"/>
</dbReference>
<feature type="region of interest" description="N-terminal hotdog fold" evidence="9">
    <location>
        <begin position="956"/>
        <end position="1101"/>
    </location>
</feature>
<dbReference type="Pfam" id="PF21089">
    <property type="entry name" value="PKS_DH_N"/>
    <property type="match status" value="1"/>
</dbReference>
<evidence type="ECO:0000313" key="14">
    <source>
        <dbReference type="EMBL" id="KAK4146869.1"/>
    </source>
</evidence>
<dbReference type="InterPro" id="IPR036291">
    <property type="entry name" value="NAD(P)-bd_dom_sf"/>
</dbReference>
<dbReference type="GO" id="GO:0016491">
    <property type="term" value="F:oxidoreductase activity"/>
    <property type="evidence" value="ECO:0007669"/>
    <property type="project" value="UniProtKB-KW"/>
</dbReference>
<dbReference type="SMART" id="SM00823">
    <property type="entry name" value="PKS_PP"/>
    <property type="match status" value="2"/>
</dbReference>
<dbReference type="Gene3D" id="3.40.366.10">
    <property type="entry name" value="Malonyl-Coenzyme A Acyl Carrier Protein, domain 2"/>
    <property type="match status" value="1"/>
</dbReference>
<dbReference type="Gene3D" id="3.40.50.720">
    <property type="entry name" value="NAD(P)-binding Rossmann-like Domain"/>
    <property type="match status" value="3"/>
</dbReference>
<dbReference type="InterPro" id="IPR000873">
    <property type="entry name" value="AMP-dep_synth/lig_dom"/>
</dbReference>
<dbReference type="InterPro" id="IPR020845">
    <property type="entry name" value="AMP-binding_CS"/>
</dbReference>
<dbReference type="CDD" id="cd05930">
    <property type="entry name" value="A_NRPS"/>
    <property type="match status" value="1"/>
</dbReference>
<dbReference type="InterPro" id="IPR001227">
    <property type="entry name" value="Ac_transferase_dom_sf"/>
</dbReference>
<gene>
    <name evidence="14" type="ORF">C8A04DRAFT_25448</name>
</gene>
<evidence type="ECO:0000256" key="2">
    <source>
        <dbReference type="ARBA" id="ARBA00022553"/>
    </source>
</evidence>
<evidence type="ECO:0000313" key="15">
    <source>
        <dbReference type="Proteomes" id="UP001302676"/>
    </source>
</evidence>
<dbReference type="Gene3D" id="3.40.50.150">
    <property type="entry name" value="Vaccinia Virus protein VP39"/>
    <property type="match status" value="1"/>
</dbReference>
<dbReference type="InterPro" id="IPR057326">
    <property type="entry name" value="KR_dom"/>
</dbReference>
<dbReference type="Pfam" id="PF14765">
    <property type="entry name" value="PS-DH"/>
    <property type="match status" value="1"/>
</dbReference>
<dbReference type="SMART" id="SM00826">
    <property type="entry name" value="PKS_DH"/>
    <property type="match status" value="1"/>
</dbReference>
<reference evidence="14" key="2">
    <citation type="submission" date="2023-05" db="EMBL/GenBank/DDBJ databases">
        <authorList>
            <consortium name="Lawrence Berkeley National Laboratory"/>
            <person name="Steindorff A."/>
            <person name="Hensen N."/>
            <person name="Bonometti L."/>
            <person name="Westerberg I."/>
            <person name="Brannstrom I.O."/>
            <person name="Guillou S."/>
            <person name="Cros-Aarteil S."/>
            <person name="Calhoun S."/>
            <person name="Haridas S."/>
            <person name="Kuo A."/>
            <person name="Mondo S."/>
            <person name="Pangilinan J."/>
            <person name="Riley R."/>
            <person name="Labutti K."/>
            <person name="Andreopoulos B."/>
            <person name="Lipzen A."/>
            <person name="Chen C."/>
            <person name="Yanf M."/>
            <person name="Daum C."/>
            <person name="Ng V."/>
            <person name="Clum A."/>
            <person name="Ohm R."/>
            <person name="Martin F."/>
            <person name="Silar P."/>
            <person name="Natvig D."/>
            <person name="Lalanne C."/>
            <person name="Gautier V."/>
            <person name="Ament-Velasquez S.L."/>
            <person name="Kruys A."/>
            <person name="Hutchinson M.I."/>
            <person name="Powell A.J."/>
            <person name="Barry K."/>
            <person name="Miller A.N."/>
            <person name="Grigoriev I.V."/>
            <person name="Debuchy R."/>
            <person name="Gladieux P."/>
            <person name="Thoren M.H."/>
            <person name="Johannesson H."/>
        </authorList>
    </citation>
    <scope>NUCLEOTIDE SEQUENCE</scope>
    <source>
        <strain evidence="14">CBS 141.50</strain>
    </source>
</reference>
<dbReference type="Pfam" id="PF08242">
    <property type="entry name" value="Methyltransf_12"/>
    <property type="match status" value="1"/>
</dbReference>
<evidence type="ECO:0000256" key="7">
    <source>
        <dbReference type="ARBA" id="ARBA00023002"/>
    </source>
</evidence>
<dbReference type="PANTHER" id="PTHR43775:SF20">
    <property type="entry name" value="HYBRID PKS-NRPS SYNTHETASE APDA"/>
    <property type="match status" value="1"/>
</dbReference>
<dbReference type="InterPro" id="IPR049552">
    <property type="entry name" value="PKS_DH_N"/>
</dbReference>
<dbReference type="SUPFAM" id="SSF56801">
    <property type="entry name" value="Acetyl-CoA synthetase-like"/>
    <property type="match status" value="1"/>
</dbReference>
<dbReference type="SUPFAM" id="SSF47336">
    <property type="entry name" value="ACP-like"/>
    <property type="match status" value="2"/>
</dbReference>
<comment type="caution">
    <text evidence="14">The sequence shown here is derived from an EMBL/GenBank/DDBJ whole genome shotgun (WGS) entry which is preliminary data.</text>
</comment>
<evidence type="ECO:0000256" key="4">
    <source>
        <dbReference type="ARBA" id="ARBA00022603"/>
    </source>
</evidence>
<dbReference type="SMART" id="SM00825">
    <property type="entry name" value="PKS_KS"/>
    <property type="match status" value="1"/>
</dbReference>
<dbReference type="InterPro" id="IPR042099">
    <property type="entry name" value="ANL_N_sf"/>
</dbReference>
<dbReference type="GO" id="GO:0006633">
    <property type="term" value="P:fatty acid biosynthetic process"/>
    <property type="evidence" value="ECO:0007669"/>
    <property type="project" value="InterPro"/>
</dbReference>
<feature type="region of interest" description="C-terminal hotdog fold" evidence="9">
    <location>
        <begin position="1116"/>
        <end position="1287"/>
    </location>
</feature>
<dbReference type="Gene3D" id="3.40.47.10">
    <property type="match status" value="1"/>
</dbReference>
<dbReference type="GO" id="GO:0016874">
    <property type="term" value="F:ligase activity"/>
    <property type="evidence" value="ECO:0007669"/>
    <property type="project" value="UniProtKB-KW"/>
</dbReference>
<dbReference type="InterPro" id="IPR050091">
    <property type="entry name" value="PKS_NRPS_Biosynth_Enz"/>
</dbReference>
<evidence type="ECO:0000256" key="9">
    <source>
        <dbReference type="PROSITE-ProRule" id="PRU01363"/>
    </source>
</evidence>
<dbReference type="InterPro" id="IPR049900">
    <property type="entry name" value="PKS_mFAS_DH"/>
</dbReference>
<dbReference type="EMBL" id="MU853559">
    <property type="protein sequence ID" value="KAK4146869.1"/>
    <property type="molecule type" value="Genomic_DNA"/>
</dbReference>
<evidence type="ECO:0000256" key="8">
    <source>
        <dbReference type="ARBA" id="ARBA00023268"/>
    </source>
</evidence>
<dbReference type="Gene3D" id="1.10.1200.10">
    <property type="entry name" value="ACP-like"/>
    <property type="match status" value="2"/>
</dbReference>
<dbReference type="InterPro" id="IPR016036">
    <property type="entry name" value="Malonyl_transacylase_ACP-bd"/>
</dbReference>
<dbReference type="Pfam" id="PF08659">
    <property type="entry name" value="KR"/>
    <property type="match status" value="1"/>
</dbReference>
<dbReference type="InterPro" id="IPR029063">
    <property type="entry name" value="SAM-dependent_MTases_sf"/>
</dbReference>
<dbReference type="Pfam" id="PF07993">
    <property type="entry name" value="NAD_binding_4"/>
    <property type="match status" value="1"/>
</dbReference>
<sequence>MTNPGREPIALVGSGCRFPGGAHSPSSLWRLLAEPRDVCRDIPASRFDTRGFYHPDGTHHGSTNVLRSYLLERDDDLRTFDAGFFNISPHEAESMDPQQRLLLETVYEALEAGGHTIDALRGSDTAVYVGTMGVDYYDTLVRDLQTLPTYFATGTNRAILSNRVSYFFDWHGPSMTIDTACSSSLIAVHQGVQALRSGESRVAVACGTQVLLNPEMYVAESKMKMLSPTGRSRMWDAGADGYARGEGVAAIVMKRLSDAIADGDAIECVIRETGANQDGFSNGITVPSTEAQAALIRQTYARAGLNPEQNLKDRPQFFEAHGTGTQAGDPKEAAAIAGVFSPQSLGEGDNNDTKTPLYVGSVKTVIGHLEGAAGLAGLLKSARMIRAGVIVPNLLFETLNPAIEPYYRGLCVPTATTAWPALEEGVPRRVSVNSFGFGGCNAHAILEEYQPTTQPSPSSSSSIAFTPFTFSAISEASLVAQLRAYQSHLSTHPEINPADLAWTLQTRRTEFPIKAAFSATTIDRLAAKLDTKLAAVDASPEATVGTRTTTTGAPRILGVFTGQGAQWATMLAQLIHTSPFVRARLAELDTSLATLPDAADRPTWTLASQLLAEGTASRLSEAALSQPLCTAVQIVLVDLLRAAGISFSAVVGHSSGEIAAAYTAGFLSAHDAIRVAYYRGVHARLAGNPSGNGQKGAMLAVGASWEEAQDLVNSEEFKGRLAIAAHNSPASVTLSGDEDAILLAKQALDATKTFARLLKVDTAYHSQHMIPCGEAYVASLRAAGVSVLPGDENVKWFSSVNPNSVPVKGSDALKDLYWRDNMANSVLFTDAVRNALASDEQLGLAIEVGPHPALKGPATQIVADVRPSTIPYTGVLSRGADDVEAFGDALGFLWTQLGSKSVNLQAVHNLLQGTDTPQTHQLVLDLPTYQWNHDRSYWGESRASKLDMRHRSQPPHELLGVPSAESTPQDLRWTNVLKAGEIPWLDGHQLQGQTVFPAAGYVTMALEAARVAARANPDKEVEVLEVHDLAIPKAITFDEADSAGVETLVTLTGVRYSAEDNSTTADFSCYALPVSTAAAVLDERSMERMAHGSVKIVYGQPDANALPCVAPEEYNMAAVDTDAFYTTLRKLGYGYDGAFRSVSGLKRRLDAAVVKADSYDYTDPAAGAGPQWTAETVYLVHPSTLDIAFQTTMLAYSAPGDGRLWSLHVPTAMRTVRVNPAVAATVPLGKTPIPVSAVIENDITTAGAAGPGDGFAASIELLSPDGQHGLMQVDGFVIQPFAPASAADDRAVFRYTKLDVAVPDGNLVVGNTRPSAADTELGILCERVSYYYIRKWNDELAEADWESGQPHHLSLRDWVIYTVTSAARGHHPTMKPEWAADTHEQIHALMAKFPDSVDLKLLRAVGEHIPASVRGETTILEHMLKDNVLDDFYKYGLGFPRYNAFLAGVARQIAHRTPRANVLEIGAGTGGATKSVLAAIGDSVSAYTYTDISVGFFNNAAEMFKQYAAKMVFKTLDIEKDTTAQGYVDQSFDLIIASNVLHATVSLHATLENTRRLLKPGGYLLLLEITNQGPTRFGNVMAGLSGWWLGAPDGRKYAPTVTPGRWHSALRKAGFSGVDSITPDVGGVAWPCSIMATQAVDDRVQFLRRPLALPATSAATVHFESLVVVGAQTLDTARIVETLTEHLSRFAAQVTVLPTLPTEDEAEEYITPLTTVILLADLDAPLFRNMTASLSATEETLAGLQRVLDRAGTVLWLTRGAHVDEPFHGSSVAFMRSVRSEAPHLGLYSVDVHKELEDRVVGRVVAEYVLRSTALSEWEDGIEQDTEGGSNILWPREFEVVVDAQGRLTLPRLIAHKGQNARHNAGRRAVTKSVAGPVALAWKGGKPVLVASQRLASTTEDRVKVVSSSVSAVRVAEDTFLFVGTGTGKHGDVAFLSTTNASEVVPLVSTPLAGASTNTPAIISALLAASILSEIPASQSLLVLANLANTSLATALIQLASAQNIRVTVAVDALQVFEDDVDPDWVRISPRASRHALRGVLKSAGGVTHFLDLTTREVPSALGHLLRGVLGGVKGVELGGFVRNASGVGSVQLTEELTEKLKGQVDQAQTLSLPLTQPLDASTLDTSTVDTLSAITWPTTPVTTLIPTLNPSTLFTPSTYLLIGLAGSIGQSLAEWMLAHGAGCVILASRTPKVDPRWLASFSGAVRIFSVDVTDLSAVEALVKKIRETADIPPIAGVANGAMVLHDALFSNMTPAQMHTVLRPKITGSYNLDRAFASDDLEFFILFSSVICVSGNSGQANYGAANGYVQSLARQRRRRGLAASALDVGRVVGVGYVETAGETVAGQLERMGLDTLSEGDLRVAFGEAILAGRLPVTGTAGEEEEESGNGIVTTGIRNIRRDEDIRGPWFSNPLFAHCIVDAIDAVDARAGNDKEGPALPVSQQLARATTAEEGLEVLVSCFEARLRVILQIFDGELDRDAPLVQLGIDSLVAVEARSWFLKELKVDMPVLKLVGGASVKEVCLLAWEKLPEGLVGSLGEANVNKETVAVATERGPETERGSKDLGSTTRSPSDAGTMDDSEDVTRLASSATTPATVSEAGDEPETVLKQTEAETKTDTKAETRTIETLPVETKTVTLNEKDKTPISLSQSRFWFLHHLLADPSTYNVTLHYHITGPLRIPDLARAVRTVTARHEALRTAFLADPTDPSQAYQKVLPTSLVRLDHRPLSSPSDLDAEYARLQSHPFDLASGDLMQLVLLSDGPTSHHLLINYHHIIMDGVSLQVFFTDLDKAYTHRPLGPRPPQYPALSTAQRTAYTSGAFATDLAYWRSVFPADDPPPVLPLLPMAKGNARLAMGLFDTHQVSRRLEGGLVGKVKALARAQRATPFHLYLAAFKVLLFALLPETTDLTIGIADAARHEDAVMGSIGFFLNLLPLRFRRGGAPANDKGEGKKKQTLAEAVSEARDTVYAALGASRVPFDVLLTELGVERSAGHSPFFQAFLDYRLGSQEKHSFGSSGTGKEGECEFELTRARPGRTAYDVTLDVMENAADALVVVRMQKGLYEEGAAGLVLDLFVKVVEQMVGNSEAEGVDLLGGVVDKVGETVGRGPALESNWPATLPHRIDAIAQTHPTKPAVQDDSRTLTYAEMTARIEAIAHTLKALPGFAPGARVLVFEQATADWVCSMLAIMRVGAVYVPLDLRNPLPRLAAVAKDCAPFAILADSVTVVDAPQLEVPDAHIVDVSTVPRQSEKPVPNESSADATAAILYTSGSTGTPKGIAVTHDGLRNEIEGYTKTWNLGAERTLQQSVFTFNHSSDQIYTGLVNGGTVYVVPSHLRGDPAEITRIMADHGITYTKATPSEYLLWIEHGAENLQKAGRSTWKFAFGGGESLTTSVPSGLAALELSPDFRFFNSYGPTEISISSHKVEIPYRDSASLSSVARIPCGFSLPNYHTYIVDPSDAVPARAYPPYMPGEVCIGGAGVSQGYLNNPELTDKHFVPNPFATAEDVSKGWTRMYRTGDIGHLTADGQLVFRHRIAGDTQVKIRGLRIDLRDVESNIVGESGGVLQEAVVTLRDEETGVLVAHVVFSPAQAAEWSESQKEAFLEGLLAKLPVPQYMIPVLAIPLAKLPLSAHAKVDRKAVRALPLPERQLKGSSEAESEELTPTMATLQTIWRAVLGAPVSGRAITPSTSFFHAGGNSLLAIRLQAQVKTHFRVVLRLMDILEAHTLRDMARKIEESAVEGLLDWERETALPDLDAVLADLPTLSEQTKKTGTTILVTGSTGFLARHILPHLAANPTITQIHCLAVRTPSKIPTLSSPALQAKLTIHPGDLTLPRLGLDAATFASLASQADGILHLGGGRSFWDHYHVLRGVNVNSTKEVVTLAAAAAGKNVPVVYISSVGVLPDGSDVAESAAANPPAVDGTNGYVASRWASERVLEKAGEAWGVKGVVVRFLPASSAAGTENTEEEVLKEFLHFARLSKTLPDSTGWHGRVDMSPAGEIASLLSDKLLALASSADKEGAKTDTEFVHLPSQSSVDVQALQVWLEERIGEVEGGKVERVPLVQWMGRIKRLGFGQLMTSQEVTVGGPGAGLESKR</sequence>
<dbReference type="SUPFAM" id="SSF52777">
    <property type="entry name" value="CoA-dependent acyltransferases"/>
    <property type="match status" value="2"/>
</dbReference>
<dbReference type="PROSITE" id="PS00606">
    <property type="entry name" value="KS3_1"/>
    <property type="match status" value="1"/>
</dbReference>
<feature type="compositionally biased region" description="Basic and acidic residues" evidence="10">
    <location>
        <begin position="2554"/>
        <end position="2563"/>
    </location>
</feature>
<keyword evidence="8" id="KW-0511">Multifunctional enzyme</keyword>
<evidence type="ECO:0000256" key="1">
    <source>
        <dbReference type="ARBA" id="ARBA00022450"/>
    </source>
</evidence>
<dbReference type="InterPro" id="IPR016039">
    <property type="entry name" value="Thiolase-like"/>
</dbReference>
<evidence type="ECO:0000259" key="12">
    <source>
        <dbReference type="PROSITE" id="PS52004"/>
    </source>
</evidence>
<dbReference type="Pfam" id="PF00550">
    <property type="entry name" value="PP-binding"/>
    <property type="match status" value="2"/>
</dbReference>
<dbReference type="InterPro" id="IPR016035">
    <property type="entry name" value="Acyl_Trfase/lysoPLipase"/>
</dbReference>
<keyword evidence="2" id="KW-0597">Phosphoprotein</keyword>
<dbReference type="SUPFAM" id="SSF51735">
    <property type="entry name" value="NAD(P)-binding Rossmann-fold domains"/>
    <property type="match status" value="3"/>
</dbReference>
<dbReference type="GO" id="GO:0004312">
    <property type="term" value="F:fatty acid synthase activity"/>
    <property type="evidence" value="ECO:0007669"/>
    <property type="project" value="TreeGrafter"/>
</dbReference>
<dbReference type="PROSITE" id="PS00012">
    <property type="entry name" value="PHOSPHOPANTETHEINE"/>
    <property type="match status" value="1"/>
</dbReference>
<evidence type="ECO:0000256" key="5">
    <source>
        <dbReference type="ARBA" id="ARBA00022679"/>
    </source>
</evidence>
<organism evidence="14 15">
    <name type="scientific">Dichotomopilus funicola</name>
    <dbReference type="NCBI Taxonomy" id="1934379"/>
    <lineage>
        <taxon>Eukaryota</taxon>
        <taxon>Fungi</taxon>
        <taxon>Dikarya</taxon>
        <taxon>Ascomycota</taxon>
        <taxon>Pezizomycotina</taxon>
        <taxon>Sordariomycetes</taxon>
        <taxon>Sordariomycetidae</taxon>
        <taxon>Sordariales</taxon>
        <taxon>Chaetomiaceae</taxon>
        <taxon>Dichotomopilus</taxon>
    </lineage>
</organism>
<feature type="domain" description="Carrier" evidence="11">
    <location>
        <begin position="3661"/>
        <end position="3737"/>
    </location>
</feature>
<dbReference type="Proteomes" id="UP001302676">
    <property type="component" value="Unassembled WGS sequence"/>
</dbReference>
<dbReference type="Gene3D" id="3.40.50.12780">
    <property type="entry name" value="N-terminal domain of ligase-like"/>
    <property type="match status" value="1"/>
</dbReference>
<name>A0AAN6V9D0_9PEZI</name>
<dbReference type="PROSITE" id="PS52004">
    <property type="entry name" value="KS3_2"/>
    <property type="match status" value="1"/>
</dbReference>
<dbReference type="RefSeq" id="XP_062640240.1">
    <property type="nucleotide sequence ID" value="XM_062779563.1"/>
</dbReference>
<feature type="domain" description="Carrier" evidence="11">
    <location>
        <begin position="2452"/>
        <end position="2530"/>
    </location>
</feature>
<dbReference type="InterPro" id="IPR020807">
    <property type="entry name" value="PKS_DH"/>
</dbReference>
<feature type="domain" description="PKS/mFAS DH" evidence="13">
    <location>
        <begin position="956"/>
        <end position="1287"/>
    </location>
</feature>
<dbReference type="InterPro" id="IPR023213">
    <property type="entry name" value="CAT-like_dom_sf"/>
</dbReference>
<dbReference type="InterPro" id="IPR001242">
    <property type="entry name" value="Condensation_dom"/>
</dbReference>
<dbReference type="Gene3D" id="3.30.300.30">
    <property type="match status" value="1"/>
</dbReference>
<dbReference type="SUPFAM" id="SSF52151">
    <property type="entry name" value="FabD/lysophospholipase-like"/>
    <property type="match status" value="1"/>
</dbReference>
<dbReference type="InterPro" id="IPR018201">
    <property type="entry name" value="Ketoacyl_synth_AS"/>
</dbReference>
<dbReference type="InterPro" id="IPR020806">
    <property type="entry name" value="PKS_PP-bd"/>
</dbReference>
<dbReference type="Gene3D" id="3.10.129.110">
    <property type="entry name" value="Polyketide synthase dehydratase"/>
    <property type="match status" value="1"/>
</dbReference>
<dbReference type="InterPro" id="IPR006162">
    <property type="entry name" value="Ppantetheine_attach_site"/>
</dbReference>
<dbReference type="CDD" id="cd00833">
    <property type="entry name" value="PKS"/>
    <property type="match status" value="1"/>
</dbReference>
<dbReference type="InterPro" id="IPR014031">
    <property type="entry name" value="Ketoacyl_synth_C"/>
</dbReference>
<feature type="region of interest" description="Disordered" evidence="10">
    <location>
        <begin position="2547"/>
        <end position="2623"/>
    </location>
</feature>
<dbReference type="InterPro" id="IPR013968">
    <property type="entry name" value="PKS_KR"/>
</dbReference>
<dbReference type="Pfam" id="PF00668">
    <property type="entry name" value="Condensation"/>
    <property type="match status" value="1"/>
</dbReference>
<dbReference type="InterPro" id="IPR036736">
    <property type="entry name" value="ACP-like_sf"/>
</dbReference>
<dbReference type="Pfam" id="PF00109">
    <property type="entry name" value="ketoacyl-synt"/>
    <property type="match status" value="1"/>
</dbReference>
<dbReference type="GO" id="GO:0032259">
    <property type="term" value="P:methylation"/>
    <property type="evidence" value="ECO:0007669"/>
    <property type="project" value="UniProtKB-KW"/>
</dbReference>
<dbReference type="Pfam" id="PF00501">
    <property type="entry name" value="AMP-binding"/>
    <property type="match status" value="1"/>
</dbReference>
<dbReference type="PANTHER" id="PTHR43775">
    <property type="entry name" value="FATTY ACID SYNTHASE"/>
    <property type="match status" value="1"/>
</dbReference>
<dbReference type="PROSITE" id="PS52019">
    <property type="entry name" value="PKS_MFAS_DH"/>
    <property type="match status" value="1"/>
</dbReference>
<feature type="compositionally biased region" description="Polar residues" evidence="10">
    <location>
        <begin position="2587"/>
        <end position="2596"/>
    </location>
</feature>
<dbReference type="InterPro" id="IPR013120">
    <property type="entry name" value="FAR_NAD-bd"/>
</dbReference>